<evidence type="ECO:0000259" key="2">
    <source>
        <dbReference type="Pfam" id="PF19701"/>
    </source>
</evidence>
<proteinExistence type="predicted"/>
<evidence type="ECO:0000256" key="1">
    <source>
        <dbReference type="SAM" id="Phobius"/>
    </source>
</evidence>
<gene>
    <name evidence="3" type="ORF">ACFO9K_19560</name>
</gene>
<dbReference type="RefSeq" id="WP_254267943.1">
    <property type="nucleotide sequence ID" value="NZ_CP100400.1"/>
</dbReference>
<dbReference type="AlphaFoldDB" id="A0ABD5Q914"/>
<sequence>MDFRTLLAAVLGVGLGVLFVAYPEAVVRAHTAGRGPTGRRGEYGGDEAPPDRWRRLVQLVGAAAIALGLYFGASALA</sequence>
<reference evidence="3 4" key="1">
    <citation type="journal article" date="2019" name="Int. J. Syst. Evol. Microbiol.">
        <title>The Global Catalogue of Microorganisms (GCM) 10K type strain sequencing project: providing services to taxonomists for standard genome sequencing and annotation.</title>
        <authorList>
            <consortium name="The Broad Institute Genomics Platform"/>
            <consortium name="The Broad Institute Genome Sequencing Center for Infectious Disease"/>
            <person name="Wu L."/>
            <person name="Ma J."/>
        </authorList>
    </citation>
    <scope>NUCLEOTIDE SEQUENCE [LARGE SCALE GENOMIC DNA]</scope>
    <source>
        <strain evidence="3 4">XZYJ18</strain>
    </source>
</reference>
<keyword evidence="4" id="KW-1185">Reference proteome</keyword>
<keyword evidence="1" id="KW-1133">Transmembrane helix</keyword>
<keyword evidence="1" id="KW-0812">Transmembrane</keyword>
<name>A0ABD5Q914_9EURY</name>
<keyword evidence="1" id="KW-0472">Membrane</keyword>
<accession>A0ABD5Q914</accession>
<feature type="domain" description="DUF6199" evidence="2">
    <location>
        <begin position="9"/>
        <end position="73"/>
    </location>
</feature>
<evidence type="ECO:0000313" key="3">
    <source>
        <dbReference type="EMBL" id="MFC4826459.1"/>
    </source>
</evidence>
<organism evidence="3 4">
    <name type="scientific">Halorussus aquaticus</name>
    <dbReference type="NCBI Taxonomy" id="2953748"/>
    <lineage>
        <taxon>Archaea</taxon>
        <taxon>Methanobacteriati</taxon>
        <taxon>Methanobacteriota</taxon>
        <taxon>Stenosarchaea group</taxon>
        <taxon>Halobacteria</taxon>
        <taxon>Halobacteriales</taxon>
        <taxon>Haladaptataceae</taxon>
        <taxon>Halorussus</taxon>
    </lineage>
</organism>
<protein>
    <recommendedName>
        <fullName evidence="2">DUF6199 domain-containing protein</fullName>
    </recommendedName>
</protein>
<dbReference type="EMBL" id="JBHSHT010000002">
    <property type="protein sequence ID" value="MFC4826459.1"/>
    <property type="molecule type" value="Genomic_DNA"/>
</dbReference>
<evidence type="ECO:0000313" key="4">
    <source>
        <dbReference type="Proteomes" id="UP001595945"/>
    </source>
</evidence>
<feature type="transmembrane region" description="Helical" evidence="1">
    <location>
        <begin position="53"/>
        <end position="73"/>
    </location>
</feature>
<dbReference type="InterPro" id="IPR045679">
    <property type="entry name" value="DUF6199"/>
</dbReference>
<dbReference type="GeneID" id="73046444"/>
<dbReference type="Pfam" id="PF19701">
    <property type="entry name" value="DUF6199"/>
    <property type="match status" value="1"/>
</dbReference>
<dbReference type="Proteomes" id="UP001595945">
    <property type="component" value="Unassembled WGS sequence"/>
</dbReference>
<comment type="caution">
    <text evidence="3">The sequence shown here is derived from an EMBL/GenBank/DDBJ whole genome shotgun (WGS) entry which is preliminary data.</text>
</comment>